<dbReference type="InterPro" id="IPR005669">
    <property type="entry name" value="Thiosulph/SO4-bd"/>
</dbReference>
<organism evidence="6 7">
    <name type="scientific">Salmonella enterica I</name>
    <dbReference type="NCBI Taxonomy" id="59201"/>
    <lineage>
        <taxon>Bacteria</taxon>
        <taxon>Pseudomonadati</taxon>
        <taxon>Pseudomonadota</taxon>
        <taxon>Gammaproteobacteria</taxon>
        <taxon>Enterobacterales</taxon>
        <taxon>Enterobacteriaceae</taxon>
        <taxon>Salmonella</taxon>
    </lineage>
</organism>
<dbReference type="EMBL" id="LR134190">
    <property type="protein sequence ID" value="VEB56223.1"/>
    <property type="molecule type" value="Genomic_DNA"/>
</dbReference>
<evidence type="ECO:0000256" key="4">
    <source>
        <dbReference type="ARBA" id="ARBA00022729"/>
    </source>
</evidence>
<dbReference type="GO" id="GO:0140104">
    <property type="term" value="F:molecular carrier activity"/>
    <property type="evidence" value="ECO:0007669"/>
    <property type="project" value="InterPro"/>
</dbReference>
<dbReference type="GO" id="GO:0042597">
    <property type="term" value="C:periplasmic space"/>
    <property type="evidence" value="ECO:0007669"/>
    <property type="project" value="UniProtKB-SubCell"/>
</dbReference>
<name>A0A3S4LVZ3_SALET</name>
<gene>
    <name evidence="6" type="primary">cysP_2</name>
    <name evidence="6" type="ORF">NCTC6754_04250</name>
</gene>
<dbReference type="GO" id="GO:1902358">
    <property type="term" value="P:sulfate transmembrane transport"/>
    <property type="evidence" value="ECO:0007669"/>
    <property type="project" value="InterPro"/>
</dbReference>
<evidence type="ECO:0000313" key="6">
    <source>
        <dbReference type="EMBL" id="VEB56223.1"/>
    </source>
</evidence>
<dbReference type="SUPFAM" id="SSF53850">
    <property type="entry name" value="Periplasmic binding protein-like II"/>
    <property type="match status" value="1"/>
</dbReference>
<protein>
    <submittedName>
        <fullName evidence="6">Thiosulfate-binding protein</fullName>
    </submittedName>
</protein>
<comment type="subcellular location">
    <subcellularLocation>
        <location evidence="1">Periplasm</location>
    </subcellularLocation>
</comment>
<comment type="similarity">
    <text evidence="2">Belongs to the prokaryotic sulfate-binding protein family.</text>
</comment>
<keyword evidence="4" id="KW-0732">Signal</keyword>
<evidence type="ECO:0000256" key="2">
    <source>
        <dbReference type="ARBA" id="ARBA00006099"/>
    </source>
</evidence>
<dbReference type="Proteomes" id="UP000269208">
    <property type="component" value="Chromosome"/>
</dbReference>
<dbReference type="AlphaFoldDB" id="A0A3S4LVZ3"/>
<reference evidence="6 7" key="1">
    <citation type="submission" date="2018-12" db="EMBL/GenBank/DDBJ databases">
        <authorList>
            <consortium name="Pathogen Informatics"/>
        </authorList>
    </citation>
    <scope>NUCLEOTIDE SEQUENCE [LARGE SCALE GENOMIC DNA]</scope>
    <source>
        <strain evidence="6 7">NCTC6754</strain>
    </source>
</reference>
<proteinExistence type="inferred from homology"/>
<dbReference type="Pfam" id="PF13531">
    <property type="entry name" value="SBP_bac_11"/>
    <property type="match status" value="1"/>
</dbReference>
<keyword evidence="3" id="KW-0813">Transport</keyword>
<evidence type="ECO:0000313" key="7">
    <source>
        <dbReference type="Proteomes" id="UP000269208"/>
    </source>
</evidence>
<evidence type="ECO:0000256" key="1">
    <source>
        <dbReference type="ARBA" id="ARBA00004418"/>
    </source>
</evidence>
<dbReference type="Gene3D" id="3.40.190.10">
    <property type="entry name" value="Periplasmic binding protein-like II"/>
    <property type="match status" value="1"/>
</dbReference>
<sequence>MGFLVRKGNPKNIHDWSDLVRSDVKLIFPNPKTSGNRPLHVSGGMGRGG</sequence>
<keyword evidence="5" id="KW-0574">Periplasm</keyword>
<evidence type="ECO:0000256" key="5">
    <source>
        <dbReference type="ARBA" id="ARBA00022764"/>
    </source>
</evidence>
<dbReference type="PANTHER" id="PTHR30368:SF1">
    <property type="entry name" value="THIOSULFATE-BINDING PROTEIN"/>
    <property type="match status" value="1"/>
</dbReference>
<evidence type="ECO:0000256" key="3">
    <source>
        <dbReference type="ARBA" id="ARBA00022448"/>
    </source>
</evidence>
<dbReference type="PANTHER" id="PTHR30368">
    <property type="entry name" value="SULFATE-BINDING PROTEIN"/>
    <property type="match status" value="1"/>
</dbReference>
<accession>A0A3S4LVZ3</accession>